<comment type="caution">
    <text evidence="4">The sequence shown here is derived from an EMBL/GenBank/DDBJ whole genome shotgun (WGS) entry which is preliminary data.</text>
</comment>
<accession>A0A4R6F9T6</accession>
<protein>
    <submittedName>
        <fullName evidence="4">CBS domain protein</fullName>
    </submittedName>
</protein>
<feature type="domain" description="CBS" evidence="3">
    <location>
        <begin position="75"/>
        <end position="131"/>
    </location>
</feature>
<dbReference type="Gene3D" id="3.10.580.10">
    <property type="entry name" value="CBS-domain"/>
    <property type="match status" value="1"/>
</dbReference>
<dbReference type="InterPro" id="IPR051257">
    <property type="entry name" value="Diverse_CBS-Domain"/>
</dbReference>
<evidence type="ECO:0000256" key="1">
    <source>
        <dbReference type="ARBA" id="ARBA00023122"/>
    </source>
</evidence>
<dbReference type="PANTHER" id="PTHR43080">
    <property type="entry name" value="CBS DOMAIN-CONTAINING PROTEIN CBSX3, MITOCHONDRIAL"/>
    <property type="match status" value="1"/>
</dbReference>
<dbReference type="SUPFAM" id="SSF54631">
    <property type="entry name" value="CBS-domain pair"/>
    <property type="match status" value="1"/>
</dbReference>
<dbReference type="PROSITE" id="PS51371">
    <property type="entry name" value="CBS"/>
    <property type="match status" value="2"/>
</dbReference>
<dbReference type="InterPro" id="IPR046342">
    <property type="entry name" value="CBS_dom_sf"/>
</dbReference>
<gene>
    <name evidence="4" type="ORF">EV664_12324</name>
</gene>
<proteinExistence type="predicted"/>
<organism evidence="4 5">
    <name type="scientific">Stakelama pacifica</name>
    <dbReference type="NCBI Taxonomy" id="517720"/>
    <lineage>
        <taxon>Bacteria</taxon>
        <taxon>Pseudomonadati</taxon>
        <taxon>Pseudomonadota</taxon>
        <taxon>Alphaproteobacteria</taxon>
        <taxon>Sphingomonadales</taxon>
        <taxon>Sphingomonadaceae</taxon>
        <taxon>Stakelama</taxon>
    </lineage>
</organism>
<dbReference type="CDD" id="cd04623">
    <property type="entry name" value="CBS_pair_bac_euk"/>
    <property type="match status" value="1"/>
</dbReference>
<dbReference type="PANTHER" id="PTHR43080:SF2">
    <property type="entry name" value="CBS DOMAIN-CONTAINING PROTEIN"/>
    <property type="match status" value="1"/>
</dbReference>
<dbReference type="InterPro" id="IPR000644">
    <property type="entry name" value="CBS_dom"/>
</dbReference>
<dbReference type="Pfam" id="PF00571">
    <property type="entry name" value="CBS"/>
    <property type="match status" value="2"/>
</dbReference>
<dbReference type="EMBL" id="SNWD01000023">
    <property type="protein sequence ID" value="TDN77859.1"/>
    <property type="molecule type" value="Genomic_DNA"/>
</dbReference>
<evidence type="ECO:0000313" key="5">
    <source>
        <dbReference type="Proteomes" id="UP000295493"/>
    </source>
</evidence>
<keyword evidence="5" id="KW-1185">Reference proteome</keyword>
<sequence>MTIAAILTGKGNDVLTVDADTSAADAVTLLAQRKIGAMPVMESGKVAGIFSERDMIYCLAKEGPEALARSVRALMTSPAVTVEPEHKVLDALAVMTMRRIRHLPVVQDGRLIGLVSIGDLVKYRIDRIEKEADAMRDYIRQA</sequence>
<dbReference type="RefSeq" id="WP_133497167.1">
    <property type="nucleotide sequence ID" value="NZ_BMLU01000024.1"/>
</dbReference>
<dbReference type="AlphaFoldDB" id="A0A4R6F9T6"/>
<evidence type="ECO:0000313" key="4">
    <source>
        <dbReference type="EMBL" id="TDN77859.1"/>
    </source>
</evidence>
<dbReference type="InterPro" id="IPR044725">
    <property type="entry name" value="CBSX3_CBS_dom"/>
</dbReference>
<name>A0A4R6F9T6_9SPHN</name>
<dbReference type="Proteomes" id="UP000295493">
    <property type="component" value="Unassembled WGS sequence"/>
</dbReference>
<evidence type="ECO:0000256" key="2">
    <source>
        <dbReference type="PROSITE-ProRule" id="PRU00703"/>
    </source>
</evidence>
<dbReference type="OrthoDB" id="9807125at2"/>
<evidence type="ECO:0000259" key="3">
    <source>
        <dbReference type="PROSITE" id="PS51371"/>
    </source>
</evidence>
<dbReference type="SMART" id="SM00116">
    <property type="entry name" value="CBS"/>
    <property type="match status" value="2"/>
</dbReference>
<keyword evidence="1 2" id="KW-0129">CBS domain</keyword>
<reference evidence="4 5" key="1">
    <citation type="submission" date="2019-03" db="EMBL/GenBank/DDBJ databases">
        <title>Genomic Encyclopedia of Type Strains, Phase IV (KMG-IV): sequencing the most valuable type-strain genomes for metagenomic binning, comparative biology and taxonomic classification.</title>
        <authorList>
            <person name="Goeker M."/>
        </authorList>
    </citation>
    <scope>NUCLEOTIDE SEQUENCE [LARGE SCALE GENOMIC DNA]</scope>
    <source>
        <strain evidence="4 5">DSM 25059</strain>
    </source>
</reference>
<feature type="domain" description="CBS" evidence="3">
    <location>
        <begin position="6"/>
        <end position="65"/>
    </location>
</feature>